<dbReference type="AlphaFoldDB" id="A0A1X6YQN6"/>
<feature type="domain" description="HTH cro/C1-type" evidence="1">
    <location>
        <begin position="34"/>
        <end position="78"/>
    </location>
</feature>
<sequence length="272" mass="30947">MISPSKPTCPEPDPSELRAVFGQNLRHLSKEHSSIASLCRKLGINRTQFNRYLTGESFPRPDVLHKICRFFGVDARILLEPVATIKNPNESLLDHPQIRAFFGRQPAEVPESLFPSGFYRFIRGSFYSEDHYVVGLVHVTRRSGYTFIRGYEPSKVLGNVGIRIPAREREYRGVVLRQDEGVMAITMRRHSMSCSITYLTLERIFPAPLWEGFAARSAREKPTTRRVGRVIYQHLGESPSAIRAAARQAGLKADTDIQAPHLALLRNQEEFR</sequence>
<dbReference type="InterPro" id="IPR001387">
    <property type="entry name" value="Cro/C1-type_HTH"/>
</dbReference>
<dbReference type="Gene3D" id="1.10.260.40">
    <property type="entry name" value="lambda repressor-like DNA-binding domains"/>
    <property type="match status" value="1"/>
</dbReference>
<dbReference type="PROSITE" id="PS50943">
    <property type="entry name" value="HTH_CROC1"/>
    <property type="match status" value="1"/>
</dbReference>
<dbReference type="CDD" id="cd00093">
    <property type="entry name" value="HTH_XRE"/>
    <property type="match status" value="1"/>
</dbReference>
<proteinExistence type="predicted"/>
<dbReference type="GO" id="GO:0003677">
    <property type="term" value="F:DNA binding"/>
    <property type="evidence" value="ECO:0007669"/>
    <property type="project" value="InterPro"/>
</dbReference>
<organism evidence="2 3">
    <name type="scientific">Roseovarius halotolerans</name>
    <dbReference type="NCBI Taxonomy" id="505353"/>
    <lineage>
        <taxon>Bacteria</taxon>
        <taxon>Pseudomonadati</taxon>
        <taxon>Pseudomonadota</taxon>
        <taxon>Alphaproteobacteria</taxon>
        <taxon>Rhodobacterales</taxon>
        <taxon>Roseobacteraceae</taxon>
        <taxon>Roseovarius</taxon>
    </lineage>
</organism>
<gene>
    <name evidence="2" type="ORF">ROH8110_01351</name>
</gene>
<accession>A0A1X6YQN6</accession>
<evidence type="ECO:0000313" key="3">
    <source>
        <dbReference type="Proteomes" id="UP000193207"/>
    </source>
</evidence>
<dbReference type="SMART" id="SM00530">
    <property type="entry name" value="HTH_XRE"/>
    <property type="match status" value="1"/>
</dbReference>
<evidence type="ECO:0000313" key="2">
    <source>
        <dbReference type="EMBL" id="SLN27780.1"/>
    </source>
</evidence>
<dbReference type="Pfam" id="PF13443">
    <property type="entry name" value="HTH_26"/>
    <property type="match status" value="1"/>
</dbReference>
<reference evidence="2 3" key="1">
    <citation type="submission" date="2017-03" db="EMBL/GenBank/DDBJ databases">
        <authorList>
            <person name="Afonso C.L."/>
            <person name="Miller P.J."/>
            <person name="Scott M.A."/>
            <person name="Spackman E."/>
            <person name="Goraichik I."/>
            <person name="Dimitrov K.M."/>
            <person name="Suarez D.L."/>
            <person name="Swayne D.E."/>
        </authorList>
    </citation>
    <scope>NUCLEOTIDE SEQUENCE [LARGE SCALE GENOMIC DNA]</scope>
    <source>
        <strain evidence="2 3">CECT 8110</strain>
    </source>
</reference>
<dbReference type="SUPFAM" id="SSF47413">
    <property type="entry name" value="lambda repressor-like DNA-binding domains"/>
    <property type="match status" value="1"/>
</dbReference>
<dbReference type="InterPro" id="IPR010982">
    <property type="entry name" value="Lambda_DNA-bd_dom_sf"/>
</dbReference>
<dbReference type="Proteomes" id="UP000193207">
    <property type="component" value="Unassembled WGS sequence"/>
</dbReference>
<protein>
    <submittedName>
        <fullName evidence="2">Helix-turn-helix domain protein</fullName>
    </submittedName>
</protein>
<name>A0A1X6YQN6_9RHOB</name>
<evidence type="ECO:0000259" key="1">
    <source>
        <dbReference type="PROSITE" id="PS50943"/>
    </source>
</evidence>
<dbReference type="EMBL" id="FWFU01000001">
    <property type="protein sequence ID" value="SLN27780.1"/>
    <property type="molecule type" value="Genomic_DNA"/>
</dbReference>
<keyword evidence="3" id="KW-1185">Reference proteome</keyword>